<reference evidence="1 2" key="1">
    <citation type="journal article" date="2019" name="Nat. Ecol. Evol.">
        <title>Megaphylogeny resolves global patterns of mushroom evolution.</title>
        <authorList>
            <person name="Varga T."/>
            <person name="Krizsan K."/>
            <person name="Foldi C."/>
            <person name="Dima B."/>
            <person name="Sanchez-Garcia M."/>
            <person name="Sanchez-Ramirez S."/>
            <person name="Szollosi G.J."/>
            <person name="Szarkandi J.G."/>
            <person name="Papp V."/>
            <person name="Albert L."/>
            <person name="Andreopoulos W."/>
            <person name="Angelini C."/>
            <person name="Antonin V."/>
            <person name="Barry K.W."/>
            <person name="Bougher N.L."/>
            <person name="Buchanan P."/>
            <person name="Buyck B."/>
            <person name="Bense V."/>
            <person name="Catcheside P."/>
            <person name="Chovatia M."/>
            <person name="Cooper J."/>
            <person name="Damon W."/>
            <person name="Desjardin D."/>
            <person name="Finy P."/>
            <person name="Geml J."/>
            <person name="Haridas S."/>
            <person name="Hughes K."/>
            <person name="Justo A."/>
            <person name="Karasinski D."/>
            <person name="Kautmanova I."/>
            <person name="Kiss B."/>
            <person name="Kocsube S."/>
            <person name="Kotiranta H."/>
            <person name="LaButti K.M."/>
            <person name="Lechner B.E."/>
            <person name="Liimatainen K."/>
            <person name="Lipzen A."/>
            <person name="Lukacs Z."/>
            <person name="Mihaltcheva S."/>
            <person name="Morgado L.N."/>
            <person name="Niskanen T."/>
            <person name="Noordeloos M.E."/>
            <person name="Ohm R.A."/>
            <person name="Ortiz-Santana B."/>
            <person name="Ovrebo C."/>
            <person name="Racz N."/>
            <person name="Riley R."/>
            <person name="Savchenko A."/>
            <person name="Shiryaev A."/>
            <person name="Soop K."/>
            <person name="Spirin V."/>
            <person name="Szebenyi C."/>
            <person name="Tomsovsky M."/>
            <person name="Tulloss R.E."/>
            <person name="Uehling J."/>
            <person name="Grigoriev I.V."/>
            <person name="Vagvolgyi C."/>
            <person name="Papp T."/>
            <person name="Martin F.M."/>
            <person name="Miettinen O."/>
            <person name="Hibbett D.S."/>
            <person name="Nagy L.G."/>
        </authorList>
    </citation>
    <scope>NUCLEOTIDE SEQUENCE [LARGE SCALE GENOMIC DNA]</scope>
    <source>
        <strain evidence="1 2">NL-1719</strain>
    </source>
</reference>
<name>A0ACD3A5J9_9AGAR</name>
<organism evidence="1 2">
    <name type="scientific">Pluteus cervinus</name>
    <dbReference type="NCBI Taxonomy" id="181527"/>
    <lineage>
        <taxon>Eukaryota</taxon>
        <taxon>Fungi</taxon>
        <taxon>Dikarya</taxon>
        <taxon>Basidiomycota</taxon>
        <taxon>Agaricomycotina</taxon>
        <taxon>Agaricomycetes</taxon>
        <taxon>Agaricomycetidae</taxon>
        <taxon>Agaricales</taxon>
        <taxon>Pluteineae</taxon>
        <taxon>Pluteaceae</taxon>
        <taxon>Pluteus</taxon>
    </lineage>
</organism>
<evidence type="ECO:0000313" key="1">
    <source>
        <dbReference type="EMBL" id="TFK60680.1"/>
    </source>
</evidence>
<evidence type="ECO:0000313" key="2">
    <source>
        <dbReference type="Proteomes" id="UP000308600"/>
    </source>
</evidence>
<protein>
    <submittedName>
        <fullName evidence="1">Uncharacterized protein</fullName>
    </submittedName>
</protein>
<dbReference type="EMBL" id="ML208744">
    <property type="protein sequence ID" value="TFK60680.1"/>
    <property type="molecule type" value="Genomic_DNA"/>
</dbReference>
<proteinExistence type="predicted"/>
<keyword evidence="2" id="KW-1185">Reference proteome</keyword>
<gene>
    <name evidence="1" type="ORF">BDN72DRAFT_864173</name>
</gene>
<dbReference type="Proteomes" id="UP000308600">
    <property type="component" value="Unassembled WGS sequence"/>
</dbReference>
<sequence length="160" mass="17970">MPPRGFPSAKNPVSSSRYMCTLSQRRWIIPLITDHYSWGLALRIFDQMGVNVPIWDNPTGLSKFNTSLKRDFPGQVLAGASGGSRTLDVHAEWKMPSPVRDPLQPVRVRSFGRGRRWQKGTEEGPVAKEEDLLTAREVNRAVFYVFISKIGAGSFIQPNI</sequence>
<accession>A0ACD3A5J9</accession>